<dbReference type="Proteomes" id="UP000291822">
    <property type="component" value="Unassembled WGS sequence"/>
</dbReference>
<evidence type="ECO:0000256" key="3">
    <source>
        <dbReference type="ARBA" id="ARBA00022448"/>
    </source>
</evidence>
<dbReference type="NCBIfam" id="TIGR01352">
    <property type="entry name" value="tonB_Cterm"/>
    <property type="match status" value="1"/>
</dbReference>
<name>A0A4R0YX52_9GAMM</name>
<dbReference type="PANTHER" id="PTHR33446">
    <property type="entry name" value="PROTEIN TONB-RELATED"/>
    <property type="match status" value="1"/>
</dbReference>
<feature type="domain" description="TonB C-terminal" evidence="11">
    <location>
        <begin position="125"/>
        <end position="218"/>
    </location>
</feature>
<proteinExistence type="inferred from homology"/>
<comment type="subcellular location">
    <subcellularLocation>
        <location evidence="1">Cell inner membrane</location>
        <topology evidence="1">Single-pass membrane protein</topology>
        <orientation evidence="1">Periplasmic side</orientation>
    </subcellularLocation>
</comment>
<evidence type="ECO:0000259" key="11">
    <source>
        <dbReference type="PROSITE" id="PS52015"/>
    </source>
</evidence>
<dbReference type="PROSITE" id="PS52015">
    <property type="entry name" value="TONB_CTD"/>
    <property type="match status" value="1"/>
</dbReference>
<dbReference type="GO" id="GO:0055085">
    <property type="term" value="P:transmembrane transport"/>
    <property type="evidence" value="ECO:0007669"/>
    <property type="project" value="InterPro"/>
</dbReference>
<dbReference type="PANTHER" id="PTHR33446:SF2">
    <property type="entry name" value="PROTEIN TONB"/>
    <property type="match status" value="1"/>
</dbReference>
<keyword evidence="9 10" id="KW-0472">Membrane</keyword>
<evidence type="ECO:0000256" key="10">
    <source>
        <dbReference type="SAM" id="Phobius"/>
    </source>
</evidence>
<dbReference type="SUPFAM" id="SSF74653">
    <property type="entry name" value="TolA/TonB C-terminal domain"/>
    <property type="match status" value="1"/>
</dbReference>
<dbReference type="GO" id="GO:0098797">
    <property type="term" value="C:plasma membrane protein complex"/>
    <property type="evidence" value="ECO:0007669"/>
    <property type="project" value="TreeGrafter"/>
</dbReference>
<sequence>MSSASLAVPRHAHPDSRRIAALSAAIAVNLIALVAAMRPMAPQWIEQVRHLAETQVRLITPPPKPVEPPVLDLKPLPRTAPQLRVQPRTVAPPVTDSSEDSPMAVAPVEPTIAPTTEAPASIGTEPVEATLAYRAVPLKYPPQALHARMQGTVLLKVLVDENGVPQEVAVEHSSGYPVLDRSAREQVLRGWKFQPATVQGRTVRAWARVPVSFDLNQL</sequence>
<keyword evidence="8 10" id="KW-1133">Transmembrane helix</keyword>
<dbReference type="InterPro" id="IPR051045">
    <property type="entry name" value="TonB-dependent_transducer"/>
</dbReference>
<dbReference type="Pfam" id="PF03544">
    <property type="entry name" value="TonB_C"/>
    <property type="match status" value="1"/>
</dbReference>
<dbReference type="AlphaFoldDB" id="A0A4R0YX52"/>
<feature type="transmembrane region" description="Helical" evidence="10">
    <location>
        <begin position="19"/>
        <end position="37"/>
    </location>
</feature>
<dbReference type="GO" id="GO:0031992">
    <property type="term" value="F:energy transducer activity"/>
    <property type="evidence" value="ECO:0007669"/>
    <property type="project" value="TreeGrafter"/>
</dbReference>
<dbReference type="Gene3D" id="3.30.1150.10">
    <property type="match status" value="1"/>
</dbReference>
<reference evidence="12 13" key="1">
    <citation type="submission" date="2019-02" db="EMBL/GenBank/DDBJ databases">
        <title>Dyella amyloliquefaciens sp. nov., isolated from forest soil.</title>
        <authorList>
            <person name="Gao Z.-H."/>
            <person name="Qiu L.-H."/>
        </authorList>
    </citation>
    <scope>NUCLEOTIDE SEQUENCE [LARGE SCALE GENOMIC DNA]</scope>
    <source>
        <strain evidence="12 13">KACC 12747</strain>
    </source>
</reference>
<dbReference type="InterPro" id="IPR006260">
    <property type="entry name" value="TonB/TolA_C"/>
</dbReference>
<keyword evidence="13" id="KW-1185">Reference proteome</keyword>
<keyword evidence="6 10" id="KW-0812">Transmembrane</keyword>
<organism evidence="12 13">
    <name type="scientific">Dyella soli</name>
    <dbReference type="NCBI Taxonomy" id="522319"/>
    <lineage>
        <taxon>Bacteria</taxon>
        <taxon>Pseudomonadati</taxon>
        <taxon>Pseudomonadota</taxon>
        <taxon>Gammaproteobacteria</taxon>
        <taxon>Lysobacterales</taxon>
        <taxon>Rhodanobacteraceae</taxon>
        <taxon>Dyella</taxon>
    </lineage>
</organism>
<keyword evidence="5" id="KW-0997">Cell inner membrane</keyword>
<keyword evidence="7" id="KW-0653">Protein transport</keyword>
<dbReference type="GO" id="GO:0015031">
    <property type="term" value="P:protein transport"/>
    <property type="evidence" value="ECO:0007669"/>
    <property type="project" value="UniProtKB-KW"/>
</dbReference>
<dbReference type="EMBL" id="SJTG01000002">
    <property type="protein sequence ID" value="TCI11232.1"/>
    <property type="molecule type" value="Genomic_DNA"/>
</dbReference>
<evidence type="ECO:0000256" key="5">
    <source>
        <dbReference type="ARBA" id="ARBA00022519"/>
    </source>
</evidence>
<evidence type="ECO:0000313" key="13">
    <source>
        <dbReference type="Proteomes" id="UP000291822"/>
    </source>
</evidence>
<comment type="caution">
    <text evidence="12">The sequence shown here is derived from an EMBL/GenBank/DDBJ whole genome shotgun (WGS) entry which is preliminary data.</text>
</comment>
<evidence type="ECO:0000256" key="8">
    <source>
        <dbReference type="ARBA" id="ARBA00022989"/>
    </source>
</evidence>
<comment type="similarity">
    <text evidence="2">Belongs to the TonB family.</text>
</comment>
<evidence type="ECO:0000313" key="12">
    <source>
        <dbReference type="EMBL" id="TCI11232.1"/>
    </source>
</evidence>
<accession>A0A4R0YX52</accession>
<keyword evidence="3" id="KW-0813">Transport</keyword>
<evidence type="ECO:0000256" key="4">
    <source>
        <dbReference type="ARBA" id="ARBA00022475"/>
    </source>
</evidence>
<evidence type="ECO:0000256" key="6">
    <source>
        <dbReference type="ARBA" id="ARBA00022692"/>
    </source>
</evidence>
<evidence type="ECO:0000256" key="7">
    <source>
        <dbReference type="ARBA" id="ARBA00022927"/>
    </source>
</evidence>
<dbReference type="InterPro" id="IPR037682">
    <property type="entry name" value="TonB_C"/>
</dbReference>
<evidence type="ECO:0000256" key="2">
    <source>
        <dbReference type="ARBA" id="ARBA00006555"/>
    </source>
</evidence>
<keyword evidence="4" id="KW-1003">Cell membrane</keyword>
<protein>
    <submittedName>
        <fullName evidence="12">Energy transducer TonB</fullName>
    </submittedName>
</protein>
<evidence type="ECO:0000256" key="9">
    <source>
        <dbReference type="ARBA" id="ARBA00023136"/>
    </source>
</evidence>
<gene>
    <name evidence="12" type="ORF">EZM97_20745</name>
</gene>
<evidence type="ECO:0000256" key="1">
    <source>
        <dbReference type="ARBA" id="ARBA00004383"/>
    </source>
</evidence>
<dbReference type="RefSeq" id="WP_131410028.1">
    <property type="nucleotide sequence ID" value="NZ_SJTG01000002.1"/>
</dbReference>